<dbReference type="SUPFAM" id="SSF88659">
    <property type="entry name" value="Sigma3 and sigma4 domains of RNA polymerase sigma factors"/>
    <property type="match status" value="1"/>
</dbReference>
<evidence type="ECO:0000256" key="1">
    <source>
        <dbReference type="ARBA" id="ARBA00010641"/>
    </source>
</evidence>
<dbReference type="Gene3D" id="3.10.450.50">
    <property type="match status" value="1"/>
</dbReference>
<keyword evidence="3" id="KW-0805">Transcription regulation</keyword>
<sequence length="294" mass="31995">MVSATSADEAGRLAEFEKHRGHLWGVAYRIMGTKADADDALQEAWLRWRNAGEAQVRDVRAYLTTTVSRICYDVLTSARARREAYAGPWLPEPVVQELGPEDRAALDDSVSMALLAVLERLTAAERVAFVLHDAFSVPFAEIADVLGRSDEAVRRLASRARARVREHGPRRTTDRSTHRKAVEAFTAAALNGDLSGLVAVLDPEVVWRSDGGGVVSAAMQPVSGADRVARLVRGTMERWMQGMDVEFAEVNGAFGAVVRAADGTVDTVVAFAVAEDGRITEVDVVRNPEKLTRV</sequence>
<keyword evidence="4" id="KW-0731">Sigma factor</keyword>
<proteinExistence type="inferred from homology"/>
<evidence type="ECO:0000256" key="3">
    <source>
        <dbReference type="ARBA" id="ARBA00023015"/>
    </source>
</evidence>
<name>A0ABV5NUU8_9ACTN</name>
<dbReference type="InterPro" id="IPR013324">
    <property type="entry name" value="RNA_pol_sigma_r3/r4-like"/>
</dbReference>
<dbReference type="RefSeq" id="WP_345385611.1">
    <property type="nucleotide sequence ID" value="NZ_BAAAXS010000001.1"/>
</dbReference>
<evidence type="ECO:0000259" key="6">
    <source>
        <dbReference type="Pfam" id="PF04542"/>
    </source>
</evidence>
<dbReference type="InterPro" id="IPR013249">
    <property type="entry name" value="RNA_pol_sigma70_r4_t2"/>
</dbReference>
<dbReference type="EMBL" id="JBHMCF010000036">
    <property type="protein sequence ID" value="MFB9473701.1"/>
    <property type="molecule type" value="Genomic_DNA"/>
</dbReference>
<comment type="subunit">
    <text evidence="2">Interacts transiently with the RNA polymerase catalytic core formed by RpoA, RpoB, RpoC and RpoZ (2 alpha, 1 beta, 1 beta' and 1 omega subunit) to form the RNA polymerase holoenzyme that can initiate transcription.</text>
</comment>
<dbReference type="Gene3D" id="1.10.10.10">
    <property type="entry name" value="Winged helix-like DNA-binding domain superfamily/Winged helix DNA-binding domain"/>
    <property type="match status" value="1"/>
</dbReference>
<dbReference type="InterPro" id="IPR013325">
    <property type="entry name" value="RNA_pol_sigma_r2"/>
</dbReference>
<dbReference type="PANTHER" id="PTHR30173:SF43">
    <property type="entry name" value="ECF RNA POLYMERASE SIGMA FACTOR SIGI-RELATED"/>
    <property type="match status" value="1"/>
</dbReference>
<evidence type="ECO:0000313" key="9">
    <source>
        <dbReference type="Proteomes" id="UP001589568"/>
    </source>
</evidence>
<dbReference type="InterPro" id="IPR052704">
    <property type="entry name" value="ECF_Sigma-70_Domain"/>
</dbReference>
<reference evidence="8 9" key="1">
    <citation type="submission" date="2024-09" db="EMBL/GenBank/DDBJ databases">
        <authorList>
            <person name="Sun Q."/>
            <person name="Mori K."/>
        </authorList>
    </citation>
    <scope>NUCLEOTIDE SEQUENCE [LARGE SCALE GENOMIC DNA]</scope>
    <source>
        <strain evidence="8 9">JCM 3324</strain>
    </source>
</reference>
<dbReference type="InterPro" id="IPR032710">
    <property type="entry name" value="NTF2-like_dom_sf"/>
</dbReference>
<protein>
    <submittedName>
        <fullName evidence="8">RNA polymerase sigma factor SigJ</fullName>
    </submittedName>
</protein>
<dbReference type="SUPFAM" id="SSF54427">
    <property type="entry name" value="NTF2-like"/>
    <property type="match status" value="1"/>
</dbReference>
<evidence type="ECO:0000256" key="2">
    <source>
        <dbReference type="ARBA" id="ARBA00011344"/>
    </source>
</evidence>
<evidence type="ECO:0000313" key="8">
    <source>
        <dbReference type="EMBL" id="MFB9473701.1"/>
    </source>
</evidence>
<comment type="caution">
    <text evidence="8">The sequence shown here is derived from an EMBL/GenBank/DDBJ whole genome shotgun (WGS) entry which is preliminary data.</text>
</comment>
<dbReference type="Gene3D" id="1.10.1740.10">
    <property type="match status" value="1"/>
</dbReference>
<dbReference type="Pfam" id="PF08281">
    <property type="entry name" value="Sigma70_r4_2"/>
    <property type="match status" value="1"/>
</dbReference>
<dbReference type="Proteomes" id="UP001589568">
    <property type="component" value="Unassembled WGS sequence"/>
</dbReference>
<dbReference type="InterPro" id="IPR014284">
    <property type="entry name" value="RNA_pol_sigma-70_dom"/>
</dbReference>
<comment type="similarity">
    <text evidence="1">Belongs to the sigma-70 factor family. ECF subfamily.</text>
</comment>
<dbReference type="NCBIfam" id="TIGR02937">
    <property type="entry name" value="sigma70-ECF"/>
    <property type="match status" value="1"/>
</dbReference>
<dbReference type="InterPro" id="IPR007627">
    <property type="entry name" value="RNA_pol_sigma70_r2"/>
</dbReference>
<accession>A0ABV5NUU8</accession>
<evidence type="ECO:0000256" key="5">
    <source>
        <dbReference type="ARBA" id="ARBA00023163"/>
    </source>
</evidence>
<keyword evidence="5" id="KW-0804">Transcription</keyword>
<keyword evidence="9" id="KW-1185">Reference proteome</keyword>
<dbReference type="PANTHER" id="PTHR30173">
    <property type="entry name" value="SIGMA 19 FACTOR"/>
    <property type="match status" value="1"/>
</dbReference>
<dbReference type="InterPro" id="IPR036388">
    <property type="entry name" value="WH-like_DNA-bd_sf"/>
</dbReference>
<feature type="domain" description="RNA polymerase sigma factor 70 region 4 type 2" evidence="7">
    <location>
        <begin position="112"/>
        <end position="163"/>
    </location>
</feature>
<organism evidence="8 9">
    <name type="scientific">Nonomuraea salmonea</name>
    <dbReference type="NCBI Taxonomy" id="46181"/>
    <lineage>
        <taxon>Bacteria</taxon>
        <taxon>Bacillati</taxon>
        <taxon>Actinomycetota</taxon>
        <taxon>Actinomycetes</taxon>
        <taxon>Streptosporangiales</taxon>
        <taxon>Streptosporangiaceae</taxon>
        <taxon>Nonomuraea</taxon>
    </lineage>
</organism>
<feature type="domain" description="RNA polymerase sigma-70 region 2" evidence="6">
    <location>
        <begin position="16"/>
        <end position="79"/>
    </location>
</feature>
<dbReference type="Pfam" id="PF04542">
    <property type="entry name" value="Sigma70_r2"/>
    <property type="match status" value="1"/>
</dbReference>
<dbReference type="SUPFAM" id="SSF88946">
    <property type="entry name" value="Sigma2 domain of RNA polymerase sigma factors"/>
    <property type="match status" value="1"/>
</dbReference>
<evidence type="ECO:0000256" key="4">
    <source>
        <dbReference type="ARBA" id="ARBA00023082"/>
    </source>
</evidence>
<dbReference type="NCBIfam" id="NF007214">
    <property type="entry name" value="PRK09636.1"/>
    <property type="match status" value="1"/>
</dbReference>
<gene>
    <name evidence="8" type="primary">sigJ</name>
    <name evidence="8" type="ORF">ACFFR3_29765</name>
</gene>
<evidence type="ECO:0000259" key="7">
    <source>
        <dbReference type="Pfam" id="PF08281"/>
    </source>
</evidence>